<proteinExistence type="predicted"/>
<accession>A0A067MSX8</accession>
<reference evidence="4" key="1">
    <citation type="journal article" date="2014" name="Proc. Natl. Acad. Sci. U.S.A.">
        <title>Extensive sampling of basidiomycete genomes demonstrates inadequacy of the white-rot/brown-rot paradigm for wood decay fungi.</title>
        <authorList>
            <person name="Riley R."/>
            <person name="Salamov A.A."/>
            <person name="Brown D.W."/>
            <person name="Nagy L.G."/>
            <person name="Floudas D."/>
            <person name="Held B.W."/>
            <person name="Levasseur A."/>
            <person name="Lombard V."/>
            <person name="Morin E."/>
            <person name="Otillar R."/>
            <person name="Lindquist E.A."/>
            <person name="Sun H."/>
            <person name="LaButti K.M."/>
            <person name="Schmutz J."/>
            <person name="Jabbour D."/>
            <person name="Luo H."/>
            <person name="Baker S.E."/>
            <person name="Pisabarro A.G."/>
            <person name="Walton J.D."/>
            <person name="Blanchette R.A."/>
            <person name="Henrissat B."/>
            <person name="Martin F."/>
            <person name="Cullen D."/>
            <person name="Hibbett D.S."/>
            <person name="Grigoriev I.V."/>
        </authorList>
    </citation>
    <scope>NUCLEOTIDE SEQUENCE [LARGE SCALE GENOMIC DNA]</scope>
    <source>
        <strain evidence="4">FD-172 SS1</strain>
    </source>
</reference>
<keyword evidence="4" id="KW-1185">Reference proteome</keyword>
<dbReference type="GO" id="GO:0003723">
    <property type="term" value="F:RNA binding"/>
    <property type="evidence" value="ECO:0007669"/>
    <property type="project" value="UniProtKB-UniRule"/>
</dbReference>
<dbReference type="HOGENOM" id="CLU_2589420_0_0_1"/>
<dbReference type="InterPro" id="IPR014720">
    <property type="entry name" value="dsRBD_dom"/>
</dbReference>
<dbReference type="CDD" id="cd00048">
    <property type="entry name" value="DSRM_SF"/>
    <property type="match status" value="1"/>
</dbReference>
<dbReference type="Gene3D" id="3.30.160.20">
    <property type="match status" value="1"/>
</dbReference>
<protein>
    <recommendedName>
        <fullName evidence="2">DRBM domain-containing protein</fullName>
    </recommendedName>
</protein>
<evidence type="ECO:0000256" key="1">
    <source>
        <dbReference type="PROSITE-ProRule" id="PRU00266"/>
    </source>
</evidence>
<evidence type="ECO:0000259" key="2">
    <source>
        <dbReference type="PROSITE" id="PS50137"/>
    </source>
</evidence>
<dbReference type="AlphaFoldDB" id="A0A067MSX8"/>
<dbReference type="Pfam" id="PF00035">
    <property type="entry name" value="dsrm"/>
    <property type="match status" value="1"/>
</dbReference>
<evidence type="ECO:0000313" key="4">
    <source>
        <dbReference type="Proteomes" id="UP000027195"/>
    </source>
</evidence>
<dbReference type="PROSITE" id="PS50137">
    <property type="entry name" value="DS_RBD"/>
    <property type="match status" value="1"/>
</dbReference>
<dbReference type="Proteomes" id="UP000027195">
    <property type="component" value="Unassembled WGS sequence"/>
</dbReference>
<sequence>MQASGSPLEQLNMFVQRRHQRQQLQWEIHHHVGPENESLWRAAIKWGDVWFVGFGAQKCDAKQNAAGHVLAVLRRSGQLD</sequence>
<name>A0A067MSX8_BOTB1</name>
<organism evidence="3 4">
    <name type="scientific">Botryobasidium botryosum (strain FD-172 SS1)</name>
    <dbReference type="NCBI Taxonomy" id="930990"/>
    <lineage>
        <taxon>Eukaryota</taxon>
        <taxon>Fungi</taxon>
        <taxon>Dikarya</taxon>
        <taxon>Basidiomycota</taxon>
        <taxon>Agaricomycotina</taxon>
        <taxon>Agaricomycetes</taxon>
        <taxon>Cantharellales</taxon>
        <taxon>Botryobasidiaceae</taxon>
        <taxon>Botryobasidium</taxon>
    </lineage>
</organism>
<feature type="domain" description="DRBM" evidence="2">
    <location>
        <begin position="6"/>
        <end position="75"/>
    </location>
</feature>
<gene>
    <name evidence="3" type="ORF">BOTBODRAFT_32453</name>
</gene>
<dbReference type="SUPFAM" id="SSF54768">
    <property type="entry name" value="dsRNA-binding domain-like"/>
    <property type="match status" value="1"/>
</dbReference>
<dbReference type="InParanoid" id="A0A067MSX8"/>
<keyword evidence="1" id="KW-0694">RNA-binding</keyword>
<evidence type="ECO:0000313" key="3">
    <source>
        <dbReference type="EMBL" id="KDQ14696.1"/>
    </source>
</evidence>
<dbReference type="EMBL" id="KL198036">
    <property type="protein sequence ID" value="KDQ14696.1"/>
    <property type="molecule type" value="Genomic_DNA"/>
</dbReference>